<protein>
    <submittedName>
        <fullName evidence="1">Type II toxin-antitoxin system RnlB family antitoxin</fullName>
    </submittedName>
</protein>
<name>A0A974NIS8_PERPY</name>
<dbReference type="RefSeq" id="WP_201647538.1">
    <property type="nucleotide sequence ID" value="NZ_CP068053.1"/>
</dbReference>
<accession>A0A974NIS8</accession>
<dbReference type="AlphaFoldDB" id="A0A974NIS8"/>
<keyword evidence="2" id="KW-1185">Reference proteome</keyword>
<evidence type="ECO:0000313" key="2">
    <source>
        <dbReference type="Proteomes" id="UP000595254"/>
    </source>
</evidence>
<dbReference type="InterPro" id="IPR031834">
    <property type="entry name" value="RnlB/LsoB_antitoxin"/>
</dbReference>
<dbReference type="Pfam" id="PF15933">
    <property type="entry name" value="RnlB_antitoxin"/>
    <property type="match status" value="1"/>
</dbReference>
<organism evidence="1 2">
    <name type="scientific">Peribacillus psychrosaccharolyticus</name>
    <name type="common">Bacillus psychrosaccharolyticus</name>
    <dbReference type="NCBI Taxonomy" id="1407"/>
    <lineage>
        <taxon>Bacteria</taxon>
        <taxon>Bacillati</taxon>
        <taxon>Bacillota</taxon>
        <taxon>Bacilli</taxon>
        <taxon>Bacillales</taxon>
        <taxon>Bacillaceae</taxon>
        <taxon>Peribacillus</taxon>
    </lineage>
</organism>
<proteinExistence type="predicted"/>
<dbReference type="EMBL" id="CP068053">
    <property type="protein sequence ID" value="QQS98730.1"/>
    <property type="molecule type" value="Genomic_DNA"/>
</dbReference>
<gene>
    <name evidence="1" type="ORF">I6J18_13580</name>
</gene>
<dbReference type="Proteomes" id="UP000595254">
    <property type="component" value="Chromosome"/>
</dbReference>
<dbReference type="KEGG" id="ppsr:I6J18_13580"/>
<reference evidence="1 2" key="1">
    <citation type="submission" date="2021-01" db="EMBL/GenBank/DDBJ databases">
        <title>FDA dAtabase for Regulatory Grade micrObial Sequences (FDA-ARGOS): Supporting development and validation of Infectious Disease Dx tests.</title>
        <authorList>
            <person name="Nelson B."/>
            <person name="Plummer A."/>
            <person name="Tallon L."/>
            <person name="Sadzewicz L."/>
            <person name="Zhao X."/>
            <person name="Boylan J."/>
            <person name="Ott S."/>
            <person name="Bowen H."/>
            <person name="Vavikolanu K."/>
            <person name="Mehta A."/>
            <person name="Aluvathingal J."/>
            <person name="Nadendla S."/>
            <person name="Myers T."/>
            <person name="Yan Y."/>
            <person name="Sichtig H."/>
        </authorList>
    </citation>
    <scope>NUCLEOTIDE SEQUENCE [LARGE SCALE GENOMIC DNA]</scope>
    <source>
        <strain evidence="1 2">FDAARGOS_1161</strain>
    </source>
</reference>
<sequence length="120" mass="13693">MKNVAIEYLNDSSYVALLITLSSNSPIDLIRDFVIENDFKFSGKIIVDSILHSGNNSDRFIEIPCENGEINFNSFNFVQIERKSDLRVKANNTLRQYPFIINNSILNNSQKKLLLHGISI</sequence>
<evidence type="ECO:0000313" key="1">
    <source>
        <dbReference type="EMBL" id="QQS98730.1"/>
    </source>
</evidence>